<sequence>MTLPYLIKEGSNPLGNHEHNHHREAKRDVACGLNDNHCETDCHLHTASCKGDQIVEQHSGKTALNAH</sequence>
<protein>
    <submittedName>
        <fullName evidence="2">Uncharacterized protein</fullName>
    </submittedName>
</protein>
<reference evidence="2" key="1">
    <citation type="journal article" date="2019" name="bioRxiv">
        <title>The Genome of the Zebra Mussel, Dreissena polymorpha: A Resource for Invasive Species Research.</title>
        <authorList>
            <person name="McCartney M.A."/>
            <person name="Auch B."/>
            <person name="Kono T."/>
            <person name="Mallez S."/>
            <person name="Zhang Y."/>
            <person name="Obille A."/>
            <person name="Becker A."/>
            <person name="Abrahante J.E."/>
            <person name="Garbe J."/>
            <person name="Badalamenti J.P."/>
            <person name="Herman A."/>
            <person name="Mangelson H."/>
            <person name="Liachko I."/>
            <person name="Sullivan S."/>
            <person name="Sone E.D."/>
            <person name="Koren S."/>
            <person name="Silverstein K.A.T."/>
            <person name="Beckman K.B."/>
            <person name="Gohl D.M."/>
        </authorList>
    </citation>
    <scope>NUCLEOTIDE SEQUENCE</scope>
    <source>
        <strain evidence="2">Duluth1</strain>
        <tissue evidence="2">Whole animal</tissue>
    </source>
</reference>
<gene>
    <name evidence="2" type="ORF">DPMN_036078</name>
</gene>
<evidence type="ECO:0000313" key="3">
    <source>
        <dbReference type="Proteomes" id="UP000828390"/>
    </source>
</evidence>
<dbReference type="Proteomes" id="UP000828390">
    <property type="component" value="Unassembled WGS sequence"/>
</dbReference>
<evidence type="ECO:0000313" key="2">
    <source>
        <dbReference type="EMBL" id="KAH3872855.1"/>
    </source>
</evidence>
<dbReference type="AlphaFoldDB" id="A0A9D4M8S8"/>
<accession>A0A9D4M8S8</accession>
<name>A0A9D4M8S8_DREPO</name>
<organism evidence="2 3">
    <name type="scientific">Dreissena polymorpha</name>
    <name type="common">Zebra mussel</name>
    <name type="synonym">Mytilus polymorpha</name>
    <dbReference type="NCBI Taxonomy" id="45954"/>
    <lineage>
        <taxon>Eukaryota</taxon>
        <taxon>Metazoa</taxon>
        <taxon>Spiralia</taxon>
        <taxon>Lophotrochozoa</taxon>
        <taxon>Mollusca</taxon>
        <taxon>Bivalvia</taxon>
        <taxon>Autobranchia</taxon>
        <taxon>Heteroconchia</taxon>
        <taxon>Euheterodonta</taxon>
        <taxon>Imparidentia</taxon>
        <taxon>Neoheterodontei</taxon>
        <taxon>Myida</taxon>
        <taxon>Dreissenoidea</taxon>
        <taxon>Dreissenidae</taxon>
        <taxon>Dreissena</taxon>
    </lineage>
</organism>
<proteinExistence type="predicted"/>
<feature type="region of interest" description="Disordered" evidence="1">
    <location>
        <begin position="1"/>
        <end position="25"/>
    </location>
</feature>
<evidence type="ECO:0000256" key="1">
    <source>
        <dbReference type="SAM" id="MobiDB-lite"/>
    </source>
</evidence>
<keyword evidence="3" id="KW-1185">Reference proteome</keyword>
<comment type="caution">
    <text evidence="2">The sequence shown here is derived from an EMBL/GenBank/DDBJ whole genome shotgun (WGS) entry which is preliminary data.</text>
</comment>
<dbReference type="EMBL" id="JAIWYP010000002">
    <property type="protein sequence ID" value="KAH3872855.1"/>
    <property type="molecule type" value="Genomic_DNA"/>
</dbReference>
<reference evidence="2" key="2">
    <citation type="submission" date="2020-11" db="EMBL/GenBank/DDBJ databases">
        <authorList>
            <person name="McCartney M.A."/>
            <person name="Auch B."/>
            <person name="Kono T."/>
            <person name="Mallez S."/>
            <person name="Becker A."/>
            <person name="Gohl D.M."/>
            <person name="Silverstein K.A.T."/>
            <person name="Koren S."/>
            <person name="Bechman K.B."/>
            <person name="Herman A."/>
            <person name="Abrahante J.E."/>
            <person name="Garbe J."/>
        </authorList>
    </citation>
    <scope>NUCLEOTIDE SEQUENCE</scope>
    <source>
        <strain evidence="2">Duluth1</strain>
        <tissue evidence="2">Whole animal</tissue>
    </source>
</reference>